<dbReference type="PANTHER" id="PTHR13061:SF29">
    <property type="entry name" value="GAMMA CARBONIC ANHYDRASE-LIKE 1, MITOCHONDRIAL-RELATED"/>
    <property type="match status" value="1"/>
</dbReference>
<keyword evidence="2" id="KW-1185">Reference proteome</keyword>
<dbReference type="PANTHER" id="PTHR13061">
    <property type="entry name" value="DYNACTIN SUBUNIT P25"/>
    <property type="match status" value="1"/>
</dbReference>
<accession>A0AAX2D883</accession>
<name>A0AAX2D883_9PSED</name>
<proteinExistence type="predicted"/>
<dbReference type="EMBL" id="LT629790">
    <property type="protein sequence ID" value="SDU29471.1"/>
    <property type="molecule type" value="Genomic_DNA"/>
</dbReference>
<sequence>MTDKSELNATQHQNIAPTARIASSAVLDGNVSIGAGTVVGHGAVLIAEGGSVVIGENCIVMENAVIRSTSHDDCRIGNHVMVGPHSHLTGCWIDDEVFVATGASVFNGARIGKGAEIRINGVVHIRTVVAPGATVPIGWVAVGAPAQYFPPDQHEQIWNVQKDLDFPRYVFGVDRESEGVVRQMMERYARFLRERGDSTEG</sequence>
<protein>
    <submittedName>
        <fullName evidence="1">Carbonic anhydrase or acetyltransferase, isoleucine patch superfamily</fullName>
    </submittedName>
</protein>
<dbReference type="GeneID" id="76211586"/>
<dbReference type="Proteomes" id="UP000183772">
    <property type="component" value="Chromosome I"/>
</dbReference>
<gene>
    <name evidence="1" type="ORF">SAMN05216476_1321</name>
</gene>
<dbReference type="Gene3D" id="2.160.10.10">
    <property type="entry name" value="Hexapeptide repeat proteins"/>
    <property type="match status" value="1"/>
</dbReference>
<dbReference type="SUPFAM" id="SSF51161">
    <property type="entry name" value="Trimeric LpxA-like enzymes"/>
    <property type="match status" value="1"/>
</dbReference>
<organism evidence="1 2">
    <name type="scientific">Pseudomonas mediterranea</name>
    <dbReference type="NCBI Taxonomy" id="183795"/>
    <lineage>
        <taxon>Bacteria</taxon>
        <taxon>Pseudomonadati</taxon>
        <taxon>Pseudomonadota</taxon>
        <taxon>Gammaproteobacteria</taxon>
        <taxon>Pseudomonadales</taxon>
        <taxon>Pseudomonadaceae</taxon>
        <taxon>Pseudomonas</taxon>
    </lineage>
</organism>
<dbReference type="AlphaFoldDB" id="A0AAX2D883"/>
<evidence type="ECO:0000313" key="1">
    <source>
        <dbReference type="EMBL" id="SDU29471.1"/>
    </source>
</evidence>
<dbReference type="InterPro" id="IPR050484">
    <property type="entry name" value="Transf_Hexapept/Carb_Anhydrase"/>
</dbReference>
<evidence type="ECO:0000313" key="2">
    <source>
        <dbReference type="Proteomes" id="UP000183772"/>
    </source>
</evidence>
<reference evidence="1 2" key="1">
    <citation type="submission" date="2016-10" db="EMBL/GenBank/DDBJ databases">
        <authorList>
            <person name="Varghese N."/>
            <person name="Submissions S."/>
        </authorList>
    </citation>
    <scope>NUCLEOTIDE SEQUENCE [LARGE SCALE GENOMIC DNA]</scope>
    <source>
        <strain evidence="1 2">DSM 16733</strain>
    </source>
</reference>
<dbReference type="InterPro" id="IPR011004">
    <property type="entry name" value="Trimer_LpxA-like_sf"/>
</dbReference>
<dbReference type="RefSeq" id="WP_047702725.1">
    <property type="nucleotide sequence ID" value="NZ_LT629790.1"/>
</dbReference>